<dbReference type="GO" id="GO:0046872">
    <property type="term" value="F:metal ion binding"/>
    <property type="evidence" value="ECO:0007669"/>
    <property type="project" value="UniProtKB-KW"/>
</dbReference>
<dbReference type="GO" id="GO:0004156">
    <property type="term" value="F:dihydropteroate synthase activity"/>
    <property type="evidence" value="ECO:0007669"/>
    <property type="project" value="UniProtKB-EC"/>
</dbReference>
<evidence type="ECO:0000256" key="6">
    <source>
        <dbReference type="ARBA" id="ARBA00022723"/>
    </source>
</evidence>
<evidence type="ECO:0000259" key="9">
    <source>
        <dbReference type="PROSITE" id="PS50972"/>
    </source>
</evidence>
<keyword evidence="11" id="KW-1185">Reference proteome</keyword>
<dbReference type="Proteomes" id="UP000192602">
    <property type="component" value="Unassembled WGS sequence"/>
</dbReference>
<proteinExistence type="predicted"/>
<dbReference type="NCBIfam" id="TIGR01496">
    <property type="entry name" value="DHPS"/>
    <property type="match status" value="1"/>
</dbReference>
<dbReference type="EMBL" id="FWWZ01000001">
    <property type="protein sequence ID" value="SMC09406.1"/>
    <property type="molecule type" value="Genomic_DNA"/>
</dbReference>
<evidence type="ECO:0000256" key="4">
    <source>
        <dbReference type="ARBA" id="ARBA00012458"/>
    </source>
</evidence>
<keyword evidence="8" id="KW-0289">Folate biosynthesis</keyword>
<name>A0A1W1WT37_9BACT</name>
<feature type="domain" description="Pterin-binding" evidence="9">
    <location>
        <begin position="119"/>
        <end position="369"/>
    </location>
</feature>
<evidence type="ECO:0000256" key="7">
    <source>
        <dbReference type="ARBA" id="ARBA00022842"/>
    </source>
</evidence>
<dbReference type="InterPro" id="IPR045031">
    <property type="entry name" value="DHP_synth-like"/>
</dbReference>
<comment type="catalytic activity">
    <reaction evidence="1">
        <text>(7,8-dihydropterin-6-yl)methyl diphosphate + 4-aminobenzoate = 7,8-dihydropteroate + diphosphate</text>
        <dbReference type="Rhea" id="RHEA:19949"/>
        <dbReference type="ChEBI" id="CHEBI:17836"/>
        <dbReference type="ChEBI" id="CHEBI:17839"/>
        <dbReference type="ChEBI" id="CHEBI:33019"/>
        <dbReference type="ChEBI" id="CHEBI:72950"/>
        <dbReference type="EC" id="2.5.1.15"/>
    </reaction>
</comment>
<comment type="pathway">
    <text evidence="3">Cofactor biosynthesis; tetrahydrofolate biosynthesis; 7,8-dihydrofolate from 2-amino-4-hydroxy-6-hydroxymethyl-7,8-dihydropteridine diphosphate and 4-aminobenzoate: step 1/2.</text>
</comment>
<dbReference type="PROSITE" id="PS50972">
    <property type="entry name" value="PTERIN_BINDING"/>
    <property type="match status" value="1"/>
</dbReference>
<dbReference type="PANTHER" id="PTHR20941">
    <property type="entry name" value="FOLATE SYNTHESIS PROTEINS"/>
    <property type="match status" value="1"/>
</dbReference>
<evidence type="ECO:0000313" key="11">
    <source>
        <dbReference type="Proteomes" id="UP000192602"/>
    </source>
</evidence>
<protein>
    <recommendedName>
        <fullName evidence="4">dihydropteroate synthase</fullName>
        <ecNumber evidence="4">2.5.1.15</ecNumber>
    </recommendedName>
</protein>
<keyword evidence="6" id="KW-0479">Metal-binding</keyword>
<evidence type="ECO:0000313" key="10">
    <source>
        <dbReference type="EMBL" id="SMC09406.1"/>
    </source>
</evidence>
<dbReference type="CDD" id="cd00739">
    <property type="entry name" value="DHPS"/>
    <property type="match status" value="1"/>
</dbReference>
<comment type="cofactor">
    <cofactor evidence="2">
        <name>Mg(2+)</name>
        <dbReference type="ChEBI" id="CHEBI:18420"/>
    </cofactor>
</comment>
<evidence type="ECO:0000256" key="2">
    <source>
        <dbReference type="ARBA" id="ARBA00001946"/>
    </source>
</evidence>
<evidence type="ECO:0000256" key="1">
    <source>
        <dbReference type="ARBA" id="ARBA00000012"/>
    </source>
</evidence>
<dbReference type="AlphaFoldDB" id="A0A1W1WT37"/>
<accession>A0A1W1WT37</accession>
<dbReference type="InterPro" id="IPR011005">
    <property type="entry name" value="Dihydropteroate_synth-like_sf"/>
</dbReference>
<reference evidence="11" key="1">
    <citation type="submission" date="2017-04" db="EMBL/GenBank/DDBJ databases">
        <authorList>
            <person name="Varghese N."/>
            <person name="Submissions S."/>
        </authorList>
    </citation>
    <scope>NUCLEOTIDE SEQUENCE [LARGE SCALE GENOMIC DNA]</scope>
    <source>
        <strain evidence="11">DSM 16512</strain>
    </source>
</reference>
<dbReference type="GO" id="GO:0046656">
    <property type="term" value="P:folic acid biosynthetic process"/>
    <property type="evidence" value="ECO:0007669"/>
    <property type="project" value="UniProtKB-KW"/>
</dbReference>
<dbReference type="RefSeq" id="WP_084275635.1">
    <property type="nucleotide sequence ID" value="NZ_AP026671.1"/>
</dbReference>
<evidence type="ECO:0000256" key="5">
    <source>
        <dbReference type="ARBA" id="ARBA00022679"/>
    </source>
</evidence>
<dbReference type="Pfam" id="PF00809">
    <property type="entry name" value="Pterin_bind"/>
    <property type="match status" value="1"/>
</dbReference>
<keyword evidence="5" id="KW-0808">Transferase</keyword>
<dbReference type="EC" id="2.5.1.15" evidence="4"/>
<dbReference type="PROSITE" id="PS00793">
    <property type="entry name" value="DHPS_2"/>
    <property type="match status" value="1"/>
</dbReference>
<evidence type="ECO:0000256" key="3">
    <source>
        <dbReference type="ARBA" id="ARBA00004763"/>
    </source>
</evidence>
<evidence type="ECO:0000256" key="8">
    <source>
        <dbReference type="ARBA" id="ARBA00022909"/>
    </source>
</evidence>
<dbReference type="STRING" id="1069081.SAMN05660197_1213"/>
<dbReference type="OrthoDB" id="9811744at2"/>
<dbReference type="GO" id="GO:0046654">
    <property type="term" value="P:tetrahydrofolate biosynthetic process"/>
    <property type="evidence" value="ECO:0007669"/>
    <property type="project" value="TreeGrafter"/>
</dbReference>
<dbReference type="InterPro" id="IPR006390">
    <property type="entry name" value="DHP_synth_dom"/>
</dbReference>
<dbReference type="PANTHER" id="PTHR20941:SF1">
    <property type="entry name" value="FOLIC ACID SYNTHESIS PROTEIN FOL1"/>
    <property type="match status" value="1"/>
</dbReference>
<organism evidence="10 11">
    <name type="scientific">Nitratiruptor tergarcus DSM 16512</name>
    <dbReference type="NCBI Taxonomy" id="1069081"/>
    <lineage>
        <taxon>Bacteria</taxon>
        <taxon>Pseudomonadati</taxon>
        <taxon>Campylobacterota</taxon>
        <taxon>Epsilonproteobacteria</taxon>
        <taxon>Nautiliales</taxon>
        <taxon>Nitratiruptoraceae</taxon>
        <taxon>Nitratiruptor</taxon>
    </lineage>
</organism>
<dbReference type="SUPFAM" id="SSF51717">
    <property type="entry name" value="Dihydropteroate synthetase-like"/>
    <property type="match status" value="1"/>
</dbReference>
<gene>
    <name evidence="10" type="ORF">SAMN05660197_1213</name>
</gene>
<dbReference type="InterPro" id="IPR000489">
    <property type="entry name" value="Pterin-binding_dom"/>
</dbReference>
<dbReference type="Gene3D" id="3.20.20.20">
    <property type="entry name" value="Dihydropteroate synthase-like"/>
    <property type="match status" value="1"/>
</dbReference>
<keyword evidence="7" id="KW-0460">Magnesium</keyword>
<sequence length="376" mass="41950">MKIKKISSEANVCSIMQNLGVDHPGIEIMARKAEVMLFYLRDLHVGAANILKQDALSVGADLAVPNGTITCQFKRVDALLIGTKKHIALLAKKEMAQPYGLKELAKELRKYLSFKDYPTKIMGIVNATDDSFYPGSRFQGAKAVEVIKDMIVQGADIIDIGGMSTRPGSEEVSEEEELARIKPLVDALQKENLKVELSIDTYRPKVARYALERGFSILNDITALENEENAKIAAEFGATVVLMHKKGNPKTMQQNPYYEDVVVEVSDFFAKRIERAQHYGINAIILDPGIGFGKRLEDNIALIENLSEFRKFGYEVLIGASRKSMIDMIIPTPVEERLPGTLVLHMRALQEGANIVRCHDVKEHKQAIEILQALKR</sequence>
<dbReference type="GO" id="GO:0005829">
    <property type="term" value="C:cytosol"/>
    <property type="evidence" value="ECO:0007669"/>
    <property type="project" value="TreeGrafter"/>
</dbReference>